<organism evidence="7 8">
    <name type="scientific">Streptomyces bangladeshensis</name>
    <dbReference type="NCBI Taxonomy" id="295352"/>
    <lineage>
        <taxon>Bacteria</taxon>
        <taxon>Bacillati</taxon>
        <taxon>Actinomycetota</taxon>
        <taxon>Actinomycetes</taxon>
        <taxon>Kitasatosporales</taxon>
        <taxon>Streptomycetaceae</taxon>
        <taxon>Streptomyces</taxon>
    </lineage>
</organism>
<protein>
    <submittedName>
        <fullName evidence="7">SsgA family sporulation/cell division regulator</fullName>
    </submittedName>
</protein>
<keyword evidence="4" id="KW-0749">Sporulation</keyword>
<dbReference type="Gene3D" id="2.30.31.20">
    <property type="entry name" value="Sporulation-specific cell division protein SsgB"/>
    <property type="match status" value="1"/>
</dbReference>
<comment type="caution">
    <text evidence="7">The sequence shown here is derived from an EMBL/GenBank/DDBJ whole genome shotgun (WGS) entry which is preliminary data.</text>
</comment>
<evidence type="ECO:0000256" key="2">
    <source>
        <dbReference type="ARBA" id="ARBA00009323"/>
    </source>
</evidence>
<dbReference type="Pfam" id="PF04686">
    <property type="entry name" value="SsgA"/>
    <property type="match status" value="1"/>
</dbReference>
<keyword evidence="6" id="KW-0131">Cell cycle</keyword>
<accession>A0ABP5N911</accession>
<keyword evidence="5" id="KW-0717">Septation</keyword>
<evidence type="ECO:0000256" key="4">
    <source>
        <dbReference type="ARBA" id="ARBA00022969"/>
    </source>
</evidence>
<proteinExistence type="inferred from homology"/>
<gene>
    <name evidence="7" type="ORF">GCM10009787_28450</name>
</gene>
<keyword evidence="3" id="KW-0132">Cell division</keyword>
<dbReference type="Proteomes" id="UP001501391">
    <property type="component" value="Unassembled WGS sequence"/>
</dbReference>
<keyword evidence="8" id="KW-1185">Reference proteome</keyword>
<dbReference type="InterPro" id="IPR006776">
    <property type="entry name" value="SsgB"/>
</dbReference>
<comment type="similarity">
    <text evidence="2">Belongs to the SsgA family.</text>
</comment>
<sequence>MSGNQPGVQDRRTAPHGRQRLTLDIERVLGLSARQAIRAEFRYDPALPLTVSVEFLSEGGPRVLWRIGRDLLQQGLYAMSGLGDVQMWPSNLGEGATARLQLASRDMAALFELPIPPLAAWLEHTYSLVPAGQELAGVDWDVTTADLLHGPVEPSE</sequence>
<dbReference type="RefSeq" id="WP_346162796.1">
    <property type="nucleotide sequence ID" value="NZ_BAAAOQ010000008.1"/>
</dbReference>
<evidence type="ECO:0000256" key="5">
    <source>
        <dbReference type="ARBA" id="ARBA00023210"/>
    </source>
</evidence>
<dbReference type="InterPro" id="IPR038658">
    <property type="entry name" value="SsgB_sf"/>
</dbReference>
<evidence type="ECO:0000256" key="1">
    <source>
        <dbReference type="ARBA" id="ARBA00004431"/>
    </source>
</evidence>
<name>A0ABP5N911_9ACTN</name>
<comment type="subcellular location">
    <subcellularLocation>
        <location evidence="1">Cell septum</location>
    </subcellularLocation>
</comment>
<evidence type="ECO:0000256" key="3">
    <source>
        <dbReference type="ARBA" id="ARBA00022618"/>
    </source>
</evidence>
<reference evidence="8" key="1">
    <citation type="journal article" date="2019" name="Int. J. Syst. Evol. Microbiol.">
        <title>The Global Catalogue of Microorganisms (GCM) 10K type strain sequencing project: providing services to taxonomists for standard genome sequencing and annotation.</title>
        <authorList>
            <consortium name="The Broad Institute Genomics Platform"/>
            <consortium name="The Broad Institute Genome Sequencing Center for Infectious Disease"/>
            <person name="Wu L."/>
            <person name="Ma J."/>
        </authorList>
    </citation>
    <scope>NUCLEOTIDE SEQUENCE [LARGE SCALE GENOMIC DNA]</scope>
    <source>
        <strain evidence="8">JCM 14924</strain>
    </source>
</reference>
<dbReference type="EMBL" id="BAAAOQ010000008">
    <property type="protein sequence ID" value="GAA2196006.1"/>
    <property type="molecule type" value="Genomic_DNA"/>
</dbReference>
<evidence type="ECO:0000256" key="6">
    <source>
        <dbReference type="ARBA" id="ARBA00023306"/>
    </source>
</evidence>
<evidence type="ECO:0000313" key="8">
    <source>
        <dbReference type="Proteomes" id="UP001501391"/>
    </source>
</evidence>
<evidence type="ECO:0000313" key="7">
    <source>
        <dbReference type="EMBL" id="GAA2196006.1"/>
    </source>
</evidence>